<reference evidence="4" key="2">
    <citation type="journal article" date="2019" name="Nat. Commun.">
        <title>Genome-wide analysis of Cushion willow provides insights into alpine plant divergence in a biodiversity hotspot.</title>
        <authorList>
            <person name="Chen J.H."/>
            <person name="Huang Y."/>
            <person name="Brachi B."/>
            <person name="Yun Q.Z."/>
            <person name="Zhang W."/>
            <person name="Lu W."/>
            <person name="Li H.N."/>
            <person name="Li W.Q."/>
            <person name="Sun X.D."/>
            <person name="Wang G.Y."/>
            <person name="He J."/>
            <person name="Zhou Z."/>
            <person name="Chen K.Y."/>
            <person name="Ji Y.H."/>
            <person name="Shi M.M."/>
            <person name="Sun W.G."/>
            <person name="Yang Y.P."/>
            <person name="Zhang R.G."/>
            <person name="Abbott R.J."/>
            <person name="Sun H."/>
        </authorList>
    </citation>
    <scope>NUCLEOTIDE SEQUENCE</scope>
    <source>
        <strain evidence="4">Br00</strain>
        <tissue evidence="4">Leaf</tissue>
    </source>
</reference>
<dbReference type="EMBL" id="VDCV01000010">
    <property type="protein sequence ID" value="KAB5537618.1"/>
    <property type="molecule type" value="Genomic_DNA"/>
</dbReference>
<reference evidence="4" key="3">
    <citation type="submission" date="2019-05" db="EMBL/GenBank/DDBJ databases">
        <authorList>
            <person name="Zhang R."/>
        </authorList>
    </citation>
    <scope>NUCLEOTIDE SEQUENCE [LARGE SCALE GENOMIC DNA]</scope>
    <source>
        <strain evidence="4">Br00</strain>
        <tissue evidence="4">Leaf</tissue>
    </source>
</reference>
<dbReference type="Gene3D" id="3.30.10.10">
    <property type="entry name" value="Trypsin Inhibitor V, subunit A"/>
    <property type="match status" value="1"/>
</dbReference>
<evidence type="ECO:0000313" key="4">
    <source>
        <dbReference type="EMBL" id="KAB5537618.1"/>
    </source>
</evidence>
<evidence type="ECO:0000256" key="3">
    <source>
        <dbReference type="ARBA" id="ARBA00022900"/>
    </source>
</evidence>
<protein>
    <recommendedName>
        <fullName evidence="7">Proteinase inhibitor</fullName>
    </recommendedName>
</protein>
<evidence type="ECO:0008006" key="7">
    <source>
        <dbReference type="Google" id="ProtNLM"/>
    </source>
</evidence>
<evidence type="ECO:0000313" key="5">
    <source>
        <dbReference type="EMBL" id="KAB5537620.1"/>
    </source>
</evidence>
<dbReference type="EMBL" id="VDCV01000010">
    <property type="protein sequence ID" value="KAB5537620.1"/>
    <property type="molecule type" value="Genomic_DNA"/>
</dbReference>
<dbReference type="GO" id="GO:0004867">
    <property type="term" value="F:serine-type endopeptidase inhibitor activity"/>
    <property type="evidence" value="ECO:0007669"/>
    <property type="project" value="UniProtKB-KW"/>
</dbReference>
<keyword evidence="3" id="KW-0722">Serine protease inhibitor</keyword>
<evidence type="ECO:0000256" key="1">
    <source>
        <dbReference type="ARBA" id="ARBA00008210"/>
    </source>
</evidence>
<dbReference type="PANTHER" id="PTHR33091:SF94">
    <property type="entry name" value="PROTEASE INHIBITOR PROTEIN"/>
    <property type="match status" value="1"/>
</dbReference>
<dbReference type="PROSITE" id="PS00285">
    <property type="entry name" value="POTATO_INHIBITOR"/>
    <property type="match status" value="1"/>
</dbReference>
<accession>A0A5N5L544</accession>
<dbReference type="GO" id="GO:0009611">
    <property type="term" value="P:response to wounding"/>
    <property type="evidence" value="ECO:0007669"/>
    <property type="project" value="InterPro"/>
</dbReference>
<dbReference type="SUPFAM" id="SSF54654">
    <property type="entry name" value="CI-2 family of serine protease inhibitors"/>
    <property type="match status" value="1"/>
</dbReference>
<sequence>MSSDTTCQGKSSWPELLGAEGKVAAATIEKENPLVEAQIVPKGSSVILDFRCDRVWVWVDERGIVFQVPGIAPDPKPGSSESATQAQEEFNLTGCGTFNGKDPKQVTCNTPPLENLVPSNQHTPGSNSSLVVDCPARRIPSFALLLCILDSVPSICSFNL</sequence>
<reference evidence="6" key="1">
    <citation type="journal article" date="2019" name="Gigascience">
        <title>De novo genome assembly of the endangered Acer yangbiense, a plant species with extremely small populations endemic to Yunnan Province, China.</title>
        <authorList>
            <person name="Yang J."/>
            <person name="Wariss H.M."/>
            <person name="Tao L."/>
            <person name="Zhang R."/>
            <person name="Yun Q."/>
            <person name="Hollingsworth P."/>
            <person name="Dao Z."/>
            <person name="Luo G."/>
            <person name="Guo H."/>
            <person name="Ma Y."/>
            <person name="Sun W."/>
        </authorList>
    </citation>
    <scope>NUCLEOTIDE SEQUENCE [LARGE SCALE GENOMIC DNA]</scope>
    <source>
        <strain evidence="6">cv. br00</strain>
    </source>
</reference>
<dbReference type="Proteomes" id="UP000326939">
    <property type="component" value="Chromosome 10"/>
</dbReference>
<keyword evidence="6" id="KW-1185">Reference proteome</keyword>
<keyword evidence="2" id="KW-0646">Protease inhibitor</keyword>
<comment type="similarity">
    <text evidence="1">Belongs to the protease inhibitor I13 (potato type I serine protease inhibitor) family.</text>
</comment>
<organism evidence="4 6">
    <name type="scientific">Salix brachista</name>
    <dbReference type="NCBI Taxonomy" id="2182728"/>
    <lineage>
        <taxon>Eukaryota</taxon>
        <taxon>Viridiplantae</taxon>
        <taxon>Streptophyta</taxon>
        <taxon>Embryophyta</taxon>
        <taxon>Tracheophyta</taxon>
        <taxon>Spermatophyta</taxon>
        <taxon>Magnoliopsida</taxon>
        <taxon>eudicotyledons</taxon>
        <taxon>Gunneridae</taxon>
        <taxon>Pentapetalae</taxon>
        <taxon>rosids</taxon>
        <taxon>fabids</taxon>
        <taxon>Malpighiales</taxon>
        <taxon>Salicaceae</taxon>
        <taxon>Saliceae</taxon>
        <taxon>Salix</taxon>
    </lineage>
</organism>
<name>A0A5N5L544_9ROSI</name>
<dbReference type="PANTHER" id="PTHR33091">
    <property type="entry name" value="PROTEIN, PUTATIVE, EXPRESSED-RELATED"/>
    <property type="match status" value="1"/>
</dbReference>
<dbReference type="Pfam" id="PF00280">
    <property type="entry name" value="potato_inhibit"/>
    <property type="match status" value="1"/>
</dbReference>
<gene>
    <name evidence="4" type="ORF">DKX38_015151</name>
    <name evidence="5" type="ORF">DKX38_015153</name>
</gene>
<dbReference type="InterPro" id="IPR000864">
    <property type="entry name" value="Prot_inh_pot1"/>
</dbReference>
<proteinExistence type="inferred from homology"/>
<evidence type="ECO:0000313" key="6">
    <source>
        <dbReference type="Proteomes" id="UP000326939"/>
    </source>
</evidence>
<comment type="caution">
    <text evidence="4">The sequence shown here is derived from an EMBL/GenBank/DDBJ whole genome shotgun (WGS) entry which is preliminary data.</text>
</comment>
<evidence type="ECO:0000256" key="2">
    <source>
        <dbReference type="ARBA" id="ARBA00022690"/>
    </source>
</evidence>
<dbReference type="AlphaFoldDB" id="A0A5N5L544"/>
<dbReference type="InterPro" id="IPR036354">
    <property type="entry name" value="Prot_inh_pot1_sf"/>
</dbReference>
<dbReference type="PRINTS" id="PR00292">
    <property type="entry name" value="POTATOINHBTR"/>
</dbReference>